<comment type="caution">
    <text evidence="2">The sequence shown here is derived from an EMBL/GenBank/DDBJ whole genome shotgun (WGS) entry which is preliminary data.</text>
</comment>
<dbReference type="AlphaFoldDB" id="A0A5R9DRW0"/>
<name>A0A5R9DRW0_9ACTN</name>
<accession>A0A5R9DRW0</accession>
<feature type="transmembrane region" description="Helical" evidence="1">
    <location>
        <begin position="26"/>
        <end position="51"/>
    </location>
</feature>
<dbReference type="OrthoDB" id="4239033at2"/>
<dbReference type="EMBL" id="VAWE01000006">
    <property type="protein sequence ID" value="TLQ38627.1"/>
    <property type="molecule type" value="Genomic_DNA"/>
</dbReference>
<dbReference type="RefSeq" id="WP_138058540.1">
    <property type="nucleotide sequence ID" value="NZ_VAWE01000006.1"/>
</dbReference>
<gene>
    <name evidence="2" type="ORF">FEF34_40840</name>
</gene>
<keyword evidence="1" id="KW-0812">Transmembrane</keyword>
<keyword evidence="1" id="KW-0472">Membrane</keyword>
<evidence type="ECO:0000313" key="2">
    <source>
        <dbReference type="EMBL" id="TLQ38627.1"/>
    </source>
</evidence>
<organism evidence="2 3">
    <name type="scientific">Streptomyces marianii</name>
    <dbReference type="NCBI Taxonomy" id="1817406"/>
    <lineage>
        <taxon>Bacteria</taxon>
        <taxon>Bacillati</taxon>
        <taxon>Actinomycetota</taxon>
        <taxon>Actinomycetes</taxon>
        <taxon>Kitasatosporales</taxon>
        <taxon>Streptomycetaceae</taxon>
        <taxon>Streptomyces</taxon>
    </lineage>
</organism>
<sequence>MRKSDFITLAAPQDFSKGFTDFFDSIGMTGAGLVTKGVAAVIAVIAVKMLLGTPNDPKNALRKGSMAVGVLFVAIILAMYGADLFGTVTNGAGGKN</sequence>
<dbReference type="Proteomes" id="UP000305921">
    <property type="component" value="Unassembled WGS sequence"/>
</dbReference>
<evidence type="ECO:0000256" key="1">
    <source>
        <dbReference type="SAM" id="Phobius"/>
    </source>
</evidence>
<proteinExistence type="predicted"/>
<protein>
    <submittedName>
        <fullName evidence="2">Uncharacterized protein</fullName>
    </submittedName>
</protein>
<reference evidence="2 3" key="1">
    <citation type="submission" date="2019-05" db="EMBL/GenBank/DDBJ databases">
        <title>Streptomyces marianii sp. nov., a novel marine actinomycete from southern coast of India.</title>
        <authorList>
            <person name="Iniyan A.M."/>
            <person name="Wink J."/>
            <person name="Ramprasad E."/>
            <person name="Ramana C.V."/>
            <person name="Bunk B."/>
            <person name="Sproer C."/>
            <person name="Joseph F.-J.R.S."/>
            <person name="Vincent S.G.P."/>
        </authorList>
    </citation>
    <scope>NUCLEOTIDE SEQUENCE [LARGE SCALE GENOMIC DNA]</scope>
    <source>
        <strain evidence="2 3">ICN19</strain>
    </source>
</reference>
<feature type="transmembrane region" description="Helical" evidence="1">
    <location>
        <begin position="63"/>
        <end position="82"/>
    </location>
</feature>
<evidence type="ECO:0000313" key="3">
    <source>
        <dbReference type="Proteomes" id="UP000305921"/>
    </source>
</evidence>
<keyword evidence="3" id="KW-1185">Reference proteome</keyword>
<keyword evidence="1" id="KW-1133">Transmembrane helix</keyword>